<evidence type="ECO:0000313" key="3">
    <source>
        <dbReference type="Proteomes" id="UP001597601"/>
    </source>
</evidence>
<comment type="caution">
    <text evidence="2">The sequence shown here is derived from an EMBL/GenBank/DDBJ whole genome shotgun (WGS) entry which is preliminary data.</text>
</comment>
<organism evidence="2 3">
    <name type="scientific">Mucilaginibacter antarcticus</name>
    <dbReference type="NCBI Taxonomy" id="1855725"/>
    <lineage>
        <taxon>Bacteria</taxon>
        <taxon>Pseudomonadati</taxon>
        <taxon>Bacteroidota</taxon>
        <taxon>Sphingobacteriia</taxon>
        <taxon>Sphingobacteriales</taxon>
        <taxon>Sphingobacteriaceae</taxon>
        <taxon>Mucilaginibacter</taxon>
    </lineage>
</organism>
<accession>A0ABW5XUV8</accession>
<sequence>MKKIRNLSSAALLTLFTCFWINTVERDWINGIDSSQLKSLFQLLLLIRCLMAAIILLPEEIRAQDISGGFFAADFILVIGHYADNGWMDFPVILLIIQIILTAFYFANPTRTRSLSSYKIISRFITDQHFYRFRRPGDTTQTRWSFYYPLRKIKYYLLNVL</sequence>
<keyword evidence="1" id="KW-0812">Transmembrane</keyword>
<name>A0ABW5XUV8_9SPHI</name>
<protein>
    <recommendedName>
        <fullName evidence="4">DoxX-like protein</fullName>
    </recommendedName>
</protein>
<dbReference type="EMBL" id="JBHUON010000033">
    <property type="protein sequence ID" value="MFD2866715.1"/>
    <property type="molecule type" value="Genomic_DNA"/>
</dbReference>
<proteinExistence type="predicted"/>
<feature type="transmembrane region" description="Helical" evidence="1">
    <location>
        <begin position="89"/>
        <end position="107"/>
    </location>
</feature>
<dbReference type="Proteomes" id="UP001597601">
    <property type="component" value="Unassembled WGS sequence"/>
</dbReference>
<feature type="transmembrane region" description="Helical" evidence="1">
    <location>
        <begin position="66"/>
        <end position="83"/>
    </location>
</feature>
<keyword evidence="3" id="KW-1185">Reference proteome</keyword>
<dbReference type="RefSeq" id="WP_377130358.1">
    <property type="nucleotide sequence ID" value="NZ_JBHUHN010000001.1"/>
</dbReference>
<evidence type="ECO:0008006" key="4">
    <source>
        <dbReference type="Google" id="ProtNLM"/>
    </source>
</evidence>
<keyword evidence="1" id="KW-1133">Transmembrane helix</keyword>
<gene>
    <name evidence="2" type="ORF">ACFSYC_18615</name>
</gene>
<evidence type="ECO:0000256" key="1">
    <source>
        <dbReference type="SAM" id="Phobius"/>
    </source>
</evidence>
<keyword evidence="1" id="KW-0472">Membrane</keyword>
<feature type="transmembrane region" description="Helical" evidence="1">
    <location>
        <begin position="36"/>
        <end position="57"/>
    </location>
</feature>
<reference evidence="3" key="1">
    <citation type="journal article" date="2019" name="Int. J. Syst. Evol. Microbiol.">
        <title>The Global Catalogue of Microorganisms (GCM) 10K type strain sequencing project: providing services to taxonomists for standard genome sequencing and annotation.</title>
        <authorList>
            <consortium name="The Broad Institute Genomics Platform"/>
            <consortium name="The Broad Institute Genome Sequencing Center for Infectious Disease"/>
            <person name="Wu L."/>
            <person name="Ma J."/>
        </authorList>
    </citation>
    <scope>NUCLEOTIDE SEQUENCE [LARGE SCALE GENOMIC DNA]</scope>
    <source>
        <strain evidence="3">KCTC 52232</strain>
    </source>
</reference>
<evidence type="ECO:0000313" key="2">
    <source>
        <dbReference type="EMBL" id="MFD2866715.1"/>
    </source>
</evidence>